<gene>
    <name evidence="2" type="ORF">SMC7_06085</name>
</gene>
<sequence>MLKRGISGVYHAVSDKYLQSYLNRYSFQYDHREDKTPMFTTMLKRV</sequence>
<dbReference type="EMBL" id="QXIS01000033">
    <property type="protein sequence ID" value="RIE05786.1"/>
    <property type="molecule type" value="Genomic_DNA"/>
</dbReference>
<proteinExistence type="predicted"/>
<dbReference type="Pfam" id="PF12762">
    <property type="entry name" value="DDE_Tnp_IS1595"/>
    <property type="match status" value="1"/>
</dbReference>
<evidence type="ECO:0000259" key="1">
    <source>
        <dbReference type="Pfam" id="PF12762"/>
    </source>
</evidence>
<dbReference type="InterPro" id="IPR024445">
    <property type="entry name" value="Tnp_ISXO2-like"/>
</dbReference>
<organism evidence="2 3">
    <name type="scientific">Candidatus Cryosericum terrychapinii</name>
    <dbReference type="NCBI Taxonomy" id="2290919"/>
    <lineage>
        <taxon>Bacteria</taxon>
        <taxon>Pseudomonadati</taxon>
        <taxon>Caldisericota/Cryosericota group</taxon>
        <taxon>Candidatus Cryosericota</taxon>
        <taxon>Candidatus Cryosericia</taxon>
        <taxon>Candidatus Cryosericales</taxon>
        <taxon>Candidatus Cryosericaceae</taxon>
        <taxon>Candidatus Cryosericum</taxon>
    </lineage>
</organism>
<keyword evidence="3" id="KW-1185">Reference proteome</keyword>
<accession>A0A398CQW0</accession>
<dbReference type="AlphaFoldDB" id="A0A398CQW0"/>
<dbReference type="Proteomes" id="UP000266328">
    <property type="component" value="Unassembled WGS sequence"/>
</dbReference>
<protein>
    <recommendedName>
        <fullName evidence="1">ISXO2-like transposase domain-containing protein</fullName>
    </recommendedName>
</protein>
<evidence type="ECO:0000313" key="2">
    <source>
        <dbReference type="EMBL" id="RIE05786.1"/>
    </source>
</evidence>
<evidence type="ECO:0000313" key="3">
    <source>
        <dbReference type="Proteomes" id="UP000266328"/>
    </source>
</evidence>
<dbReference type="OrthoDB" id="9783459at2"/>
<reference evidence="2 3" key="1">
    <citation type="submission" date="2018-09" db="EMBL/GenBank/DDBJ databases">
        <title>Discovery and Ecogenomic Context for Candidatus Cryosericales, a Global Caldiserica Order Active in Thawing Permafrost.</title>
        <authorList>
            <person name="Martinez M.A."/>
            <person name="Woodcroft B.J."/>
            <person name="Ignacio Espinoza J.C."/>
            <person name="Zayed A."/>
            <person name="Singleton C.M."/>
            <person name="Boyd J."/>
            <person name="Li Y.-F."/>
            <person name="Purvine S."/>
            <person name="Maughan H."/>
            <person name="Hodgkins S.B."/>
            <person name="Anderson D."/>
            <person name="Sederholm M."/>
            <person name="Temperton B."/>
            <person name="Saleska S.R."/>
            <person name="Tyson G.W."/>
            <person name="Rich V.I."/>
        </authorList>
    </citation>
    <scope>NUCLEOTIDE SEQUENCE [LARGE SCALE GENOMIC DNA]</scope>
    <source>
        <strain evidence="2 3">SMC7</strain>
    </source>
</reference>
<comment type="caution">
    <text evidence="2">The sequence shown here is derived from an EMBL/GenBank/DDBJ whole genome shotgun (WGS) entry which is preliminary data.</text>
</comment>
<name>A0A398CQW0_9BACT</name>
<feature type="domain" description="ISXO2-like transposase" evidence="1">
    <location>
        <begin position="2"/>
        <end position="30"/>
    </location>
</feature>